<dbReference type="Proteomes" id="UP000245956">
    <property type="component" value="Unassembled WGS sequence"/>
</dbReference>
<dbReference type="PANTHER" id="PTHR24223">
    <property type="entry name" value="ATP-BINDING CASSETTE SUB-FAMILY C"/>
    <property type="match status" value="1"/>
</dbReference>
<dbReference type="InterPro" id="IPR027417">
    <property type="entry name" value="P-loop_NTPase"/>
</dbReference>
<evidence type="ECO:0000313" key="6">
    <source>
        <dbReference type="Proteomes" id="UP000245956"/>
    </source>
</evidence>
<evidence type="ECO:0000313" key="4">
    <source>
        <dbReference type="EMBL" id="KAK4090151.1"/>
    </source>
</evidence>
<proteinExistence type="predicted"/>
<evidence type="ECO:0000313" key="7">
    <source>
        <dbReference type="Proteomes" id="UP001287286"/>
    </source>
</evidence>
<keyword evidence="2" id="KW-0067">ATP-binding</keyword>
<keyword evidence="7" id="KW-1185">Reference proteome</keyword>
<dbReference type="Proteomes" id="UP001287286">
    <property type="component" value="Unassembled WGS sequence"/>
</dbReference>
<evidence type="ECO:0000256" key="2">
    <source>
        <dbReference type="ARBA" id="ARBA00022840"/>
    </source>
</evidence>
<dbReference type="EMBL" id="JAWRVI010000016">
    <property type="protein sequence ID" value="KAK4090151.1"/>
    <property type="molecule type" value="Genomic_DNA"/>
</dbReference>
<dbReference type="Pfam" id="PF00005">
    <property type="entry name" value="ABC_tran"/>
    <property type="match status" value="1"/>
</dbReference>
<dbReference type="InterPro" id="IPR003593">
    <property type="entry name" value="AAA+_ATPase"/>
</dbReference>
<dbReference type="AlphaFoldDB" id="A0A2U3DY59"/>
<dbReference type="GO" id="GO:0042626">
    <property type="term" value="F:ATPase-coupled transmembrane transporter activity"/>
    <property type="evidence" value="ECO:0007669"/>
    <property type="project" value="TreeGrafter"/>
</dbReference>
<keyword evidence="1" id="KW-0547">Nucleotide-binding</keyword>
<gene>
    <name evidence="5" type="ORF">PCL_04357</name>
    <name evidence="4" type="ORF">Purlil1_5322</name>
</gene>
<dbReference type="Gene3D" id="3.40.50.300">
    <property type="entry name" value="P-loop containing nucleotide triphosphate hydrolases"/>
    <property type="match status" value="1"/>
</dbReference>
<feature type="domain" description="ABC transporter" evidence="3">
    <location>
        <begin position="115"/>
        <end position="332"/>
    </location>
</feature>
<dbReference type="InterPro" id="IPR003439">
    <property type="entry name" value="ABC_transporter-like_ATP-bd"/>
</dbReference>
<dbReference type="GO" id="GO:0005524">
    <property type="term" value="F:ATP binding"/>
    <property type="evidence" value="ECO:0007669"/>
    <property type="project" value="UniProtKB-KW"/>
</dbReference>
<dbReference type="InterPro" id="IPR050173">
    <property type="entry name" value="ABC_transporter_C-like"/>
</dbReference>
<dbReference type="SMART" id="SM00382">
    <property type="entry name" value="AAA"/>
    <property type="match status" value="1"/>
</dbReference>
<dbReference type="EMBL" id="LCWV01000020">
    <property type="protein sequence ID" value="PWI67195.1"/>
    <property type="molecule type" value="Genomic_DNA"/>
</dbReference>
<reference evidence="5 6" key="2">
    <citation type="journal article" date="2016" name="Front. Microbiol.">
        <title>Genome and transcriptome sequences reveal the specific parasitism of the nematophagous Purpureocillium lilacinum 36-1.</title>
        <authorList>
            <person name="Xie J."/>
            <person name="Li S."/>
            <person name="Mo C."/>
            <person name="Xiao X."/>
            <person name="Peng D."/>
            <person name="Wang G."/>
            <person name="Xiao Y."/>
        </authorList>
    </citation>
    <scope>NUCLEOTIDE SEQUENCE [LARGE SCALE GENOMIC DNA]</scope>
    <source>
        <strain evidence="5 6">36-1</strain>
    </source>
</reference>
<reference evidence="4 7" key="4">
    <citation type="journal article" date="2024" name="Microbiol. Resour. Announc.">
        <title>Genome annotations for the ascomycete fungi Trichoderma harzianum, Trichoderma aggressivum, and Purpureocillium lilacinum.</title>
        <authorList>
            <person name="Beijen E.P.W."/>
            <person name="Ohm R.A."/>
        </authorList>
    </citation>
    <scope>NUCLEOTIDE SEQUENCE [LARGE SCALE GENOMIC DNA]</scope>
    <source>
        <strain evidence="4 7">CBS 150709</strain>
    </source>
</reference>
<accession>A0A2U3DY59</accession>
<comment type="caution">
    <text evidence="5">The sequence shown here is derived from an EMBL/GenBank/DDBJ whole genome shotgun (WGS) entry which is preliminary data.</text>
</comment>
<dbReference type="GO" id="GO:0016887">
    <property type="term" value="F:ATP hydrolysis activity"/>
    <property type="evidence" value="ECO:0007669"/>
    <property type="project" value="InterPro"/>
</dbReference>
<reference evidence="5" key="1">
    <citation type="submission" date="2015-05" db="EMBL/GenBank/DDBJ databases">
        <authorList>
            <person name="Wang D.B."/>
            <person name="Wang M."/>
        </authorList>
    </citation>
    <scope>NUCLEOTIDE SEQUENCE</scope>
    <source>
        <strain evidence="5">36-1</strain>
    </source>
</reference>
<dbReference type="PANTHER" id="PTHR24223:SF399">
    <property type="entry name" value="ABC TRANSPORTER ATNG"/>
    <property type="match status" value="1"/>
</dbReference>
<dbReference type="SUPFAM" id="SSF52540">
    <property type="entry name" value="P-loop containing nucleoside triphosphate hydrolases"/>
    <property type="match status" value="1"/>
</dbReference>
<name>A0A2U3DY59_PURLI</name>
<sequence length="406" mass="44240">MGRFGSLGISALHVAPETEKAYLYHPDAYQQEANLSSNIGTGKYFEVPDGNATRPTQPCCGTLGSGIKQLAGCSDTSRGRIARLRPFDADTPAEIAPSQPHKPSVVLPSRGEVDIRGISALYSTEWRPALDNVSLLVKPGWKVTIYERTGSGKSTLLLTLFRMLGLDSGTILVDGLDITSLPQDELRPLIIAVPQEPVLFPGSLRSFMQLHEGRAWDTVTKYNGLDTDIGELQLSHGQNQLVCSARAVARKETSAVVVFDEAMSVVDQQSEALTVRVLEEFPGHRIVSAVHRLNMVRGFDTIAMLEGGRIVEAGARGELLQRQGGRFRALRQGPDWTDGLSIAADETTFGFIKPNLKRLSGDQVDLGRPRMTRYGLQCKRVSFVLCRAVLRPSTRDVALEAAASDT</sequence>
<evidence type="ECO:0000259" key="3">
    <source>
        <dbReference type="PROSITE" id="PS50893"/>
    </source>
</evidence>
<dbReference type="PROSITE" id="PS50893">
    <property type="entry name" value="ABC_TRANSPORTER_2"/>
    <property type="match status" value="1"/>
</dbReference>
<evidence type="ECO:0000313" key="5">
    <source>
        <dbReference type="EMBL" id="PWI67195.1"/>
    </source>
</evidence>
<evidence type="ECO:0000256" key="1">
    <source>
        <dbReference type="ARBA" id="ARBA00022741"/>
    </source>
</evidence>
<organism evidence="5 6">
    <name type="scientific">Purpureocillium lilacinum</name>
    <name type="common">Paecilomyces lilacinus</name>
    <dbReference type="NCBI Taxonomy" id="33203"/>
    <lineage>
        <taxon>Eukaryota</taxon>
        <taxon>Fungi</taxon>
        <taxon>Dikarya</taxon>
        <taxon>Ascomycota</taxon>
        <taxon>Pezizomycotina</taxon>
        <taxon>Sordariomycetes</taxon>
        <taxon>Hypocreomycetidae</taxon>
        <taxon>Hypocreales</taxon>
        <taxon>Ophiocordycipitaceae</taxon>
        <taxon>Purpureocillium</taxon>
    </lineage>
</organism>
<protein>
    <recommendedName>
        <fullName evidence="3">ABC transporter domain-containing protein</fullName>
    </recommendedName>
</protein>
<reference evidence="4" key="3">
    <citation type="submission" date="2023-11" db="EMBL/GenBank/DDBJ databases">
        <authorList>
            <person name="Beijen E."/>
            <person name="Ohm R.A."/>
        </authorList>
    </citation>
    <scope>NUCLEOTIDE SEQUENCE</scope>
    <source>
        <strain evidence="4">CBS 150709</strain>
    </source>
</reference>
<dbReference type="GO" id="GO:0016020">
    <property type="term" value="C:membrane"/>
    <property type="evidence" value="ECO:0007669"/>
    <property type="project" value="TreeGrafter"/>
</dbReference>